<feature type="region of interest" description="Disordered" evidence="1">
    <location>
        <begin position="891"/>
        <end position="934"/>
    </location>
</feature>
<feature type="region of interest" description="Disordered" evidence="1">
    <location>
        <begin position="99"/>
        <end position="181"/>
    </location>
</feature>
<evidence type="ECO:0000256" key="1">
    <source>
        <dbReference type="SAM" id="MobiDB-lite"/>
    </source>
</evidence>
<feature type="compositionally biased region" description="Low complexity" evidence="1">
    <location>
        <begin position="1519"/>
        <end position="1528"/>
    </location>
</feature>
<feature type="compositionally biased region" description="Basic residues" evidence="1">
    <location>
        <begin position="1601"/>
        <end position="1613"/>
    </location>
</feature>
<feature type="region of interest" description="Disordered" evidence="1">
    <location>
        <begin position="784"/>
        <end position="821"/>
    </location>
</feature>
<feature type="compositionally biased region" description="Gly residues" evidence="1">
    <location>
        <begin position="673"/>
        <end position="684"/>
    </location>
</feature>
<feature type="compositionally biased region" description="Low complexity" evidence="1">
    <location>
        <begin position="260"/>
        <end position="273"/>
    </location>
</feature>
<feature type="region of interest" description="Disordered" evidence="1">
    <location>
        <begin position="631"/>
        <end position="651"/>
    </location>
</feature>
<dbReference type="EMBL" id="BNCO01000080">
    <property type="protein sequence ID" value="GIL65998.1"/>
    <property type="molecule type" value="Genomic_DNA"/>
</dbReference>
<dbReference type="Proteomes" id="UP000747399">
    <property type="component" value="Unassembled WGS sequence"/>
</dbReference>
<feature type="compositionally biased region" description="Pro residues" evidence="1">
    <location>
        <begin position="274"/>
        <end position="283"/>
    </location>
</feature>
<feature type="region of interest" description="Disordered" evidence="1">
    <location>
        <begin position="432"/>
        <end position="543"/>
    </location>
</feature>
<feature type="region of interest" description="Disordered" evidence="1">
    <location>
        <begin position="1413"/>
        <end position="1441"/>
    </location>
</feature>
<feature type="region of interest" description="Disordered" evidence="1">
    <location>
        <begin position="245"/>
        <end position="328"/>
    </location>
</feature>
<feature type="compositionally biased region" description="Low complexity" evidence="1">
    <location>
        <begin position="447"/>
        <end position="457"/>
    </location>
</feature>
<dbReference type="GO" id="GO:0048024">
    <property type="term" value="P:regulation of mRNA splicing, via spliceosome"/>
    <property type="evidence" value="ECO:0007669"/>
    <property type="project" value="TreeGrafter"/>
</dbReference>
<dbReference type="InterPro" id="IPR052225">
    <property type="entry name" value="Ser/Arg_repetitive_matrix"/>
</dbReference>
<keyword evidence="3" id="KW-1185">Reference proteome</keyword>
<dbReference type="GO" id="GO:0005681">
    <property type="term" value="C:spliceosomal complex"/>
    <property type="evidence" value="ECO:0007669"/>
    <property type="project" value="TreeGrafter"/>
</dbReference>
<feature type="compositionally biased region" description="Low complexity" evidence="1">
    <location>
        <begin position="464"/>
        <end position="473"/>
    </location>
</feature>
<feature type="region of interest" description="Disordered" evidence="1">
    <location>
        <begin position="673"/>
        <end position="742"/>
    </location>
</feature>
<feature type="compositionally biased region" description="Pro residues" evidence="1">
    <location>
        <begin position="250"/>
        <end position="259"/>
    </location>
</feature>
<comment type="caution">
    <text evidence="2">The sequence shown here is derived from an EMBL/GenBank/DDBJ whole genome shotgun (WGS) entry which is preliminary data.</text>
</comment>
<gene>
    <name evidence="2" type="ORF">Vafri_19637</name>
</gene>
<accession>A0A8J4BQU2</accession>
<feature type="region of interest" description="Disordered" evidence="1">
    <location>
        <begin position="1281"/>
        <end position="1310"/>
    </location>
</feature>
<evidence type="ECO:0000313" key="3">
    <source>
        <dbReference type="Proteomes" id="UP000747399"/>
    </source>
</evidence>
<feature type="compositionally biased region" description="Acidic residues" evidence="1">
    <location>
        <begin position="715"/>
        <end position="729"/>
    </location>
</feature>
<feature type="compositionally biased region" description="Gly residues" evidence="1">
    <location>
        <begin position="631"/>
        <end position="643"/>
    </location>
</feature>
<feature type="compositionally biased region" description="Basic residues" evidence="1">
    <location>
        <begin position="474"/>
        <end position="494"/>
    </location>
</feature>
<feature type="compositionally biased region" description="Acidic residues" evidence="1">
    <location>
        <begin position="157"/>
        <end position="170"/>
    </location>
</feature>
<dbReference type="PANTHER" id="PTHR23148">
    <property type="entry name" value="SERINE/ARGININE REGULATED NUCLEAR MATRIX PROTEIN"/>
    <property type="match status" value="1"/>
</dbReference>
<feature type="compositionally biased region" description="Basic residues" evidence="1">
    <location>
        <begin position="502"/>
        <end position="526"/>
    </location>
</feature>
<evidence type="ECO:0000313" key="2">
    <source>
        <dbReference type="EMBL" id="GIL65998.1"/>
    </source>
</evidence>
<name>A0A8J4BQU2_9CHLO</name>
<dbReference type="PANTHER" id="PTHR23148:SF0">
    <property type="entry name" value="SERINE_ARGININE REPETITIVE MATRIX PROTEIN 1"/>
    <property type="match status" value="1"/>
</dbReference>
<dbReference type="GO" id="GO:0003723">
    <property type="term" value="F:RNA binding"/>
    <property type="evidence" value="ECO:0007669"/>
    <property type="project" value="TreeGrafter"/>
</dbReference>
<feature type="region of interest" description="Disordered" evidence="1">
    <location>
        <begin position="1509"/>
        <end position="1621"/>
    </location>
</feature>
<organism evidence="2 3">
    <name type="scientific">Volvox africanus</name>
    <dbReference type="NCBI Taxonomy" id="51714"/>
    <lineage>
        <taxon>Eukaryota</taxon>
        <taxon>Viridiplantae</taxon>
        <taxon>Chlorophyta</taxon>
        <taxon>core chlorophytes</taxon>
        <taxon>Chlorophyceae</taxon>
        <taxon>CS clade</taxon>
        <taxon>Chlamydomonadales</taxon>
        <taxon>Volvocaceae</taxon>
        <taxon>Volvox</taxon>
    </lineage>
</organism>
<sequence length="1639" mass="168443">MDLNLVRALGGQAMELYAQAYREGPPEEPDYKRHRVLPGQPPRGHDGTQQYGASEALMVAPAEDVKPVYRQQTYDQAAYGAYQGMLSYMPPPQARMAQLPPGYAVNPTHTQLGDPTAYSDYSDGTPLPPKRRSRPPGQKPRLSMGQMPPGPGYIDEGYIDDLYDEYDPSDPDGLGGSDAVYGGDPSSAALLIRGRKRKPMRPMAAQPHGISVHAAADIEYEQQVALVAAAAATEPPPQYARRVVVGMPGAPLPPTPQPQPQQQQQQPQPQQVAPGPPAQPAPPRGGLLSGAVPYPRGMVLLDPQGMPIRRGRGRPRKDYPPGYRLVPADSVPPEVLAAVQGTDEVEEPAGDGAEGAAAAAAAAVAAAASGGIPNELVAAWTGIDPSSVMGVGMGGGPPPRRNPDDAWAQEVAAARRQQQLQLQLHQRQLQLQDAGPPLPPPHHHHQQLLLQQQQQQQQHHHHQQQQQQQQQQQHHYHQHHHQQPPPQQHHHQQQHHQQQQQQHHHQQQQQHHHQHHQQHQQQHHQQHQQQQHQQQQQQSVGQGSIAAYRGGVNLQVPNGAQQGNAGLLAYGLQSDQVASMDAVVAAAMAAMAKAKAAAAAASGSNPPRQMSLPGMMVGSQTASGLKPGVGGGAIDGGGGGGGMHPSQGGNAGIDGNRYGGVYYEGHGRGMGGGNASGGPMGPGGSQPARPNNPGPGDLSYGNSYGSASGYRAAEEDGSDDEDAGDDNGDETNITSSGEGAGGNAAIGCRSRLAYCPSTSAAGAARGSGGGGRGKAVAVGGASYGGASSGGGSRHRSHSALPPDGDGDGEGEGGFHMTASGRSSWAGLRSSAKCVRAVAPIETPCGVGGHSDREGVASELAAAQNVQEPGTAACDRQEPSTLSGGAAGWRVAEAGGSEDGSGTCKLGQEQRRGRSAADVLRRDTSPSPSTKAEADGEAEAAAWRRNTAVCDHQTTPGGAAAAAPEVGGSVAGSAVGWIIPQYDGADDDYIYGGGFPTATTAQAVTATANGTATSDVNGALPSAASLSGLVPQHPSAAAAAAAGMYFNGGGLMGSGAVGPLGGSLSWSSGQAGQLGSDLFRGSGVMGAAFPLSNMSYPISGGAAATPTMLPSHSISTGTGPGVGPLLAMGLGNTGGIIAGQQLLASEPSGVQAMPGAIRQGSATAPATKSGHITFIPAPGGPGQHQQHQPQAAFFPHFVPTDRIPGAALSQLHHQQVQQHQLAVGSRAIGPGGGLIPVQGNAALSMTDPRVIKSLNSTGAAAGMTAVQAQGGVVAVSTPEAPAGALGPGSGGARPRRQHHTLPTGHCTENDGGGSVVDLGANGLGGAAARAQHQQQQVLHPLIPPSQQHQQQQPTVQVNALHQLHHQQLLQRQLQNQQRQQQQQHVTAAAAAAAAAVKPEDFTVHLGIVKEEPAASNKVPAGKKPPHPHVQLQQHQNAGTAKAAQQILEPVQVKTEPTGLANGGRVEGGGSRQLAAATAVAEVATTGGRPRRSAPVPARFADAPLFSRHQAGAAAGGGTGARSKASSKGSSDIDDGAGPPSRPSKKRQAVSGDEDDAHADADDSENEGEEGEEGEEEEDEEEVVEEEEEEEEEEASDQEQRRGALRHGPGSRRNQHQQQGKAPVGAWVLGQCILQNHFVAA</sequence>
<proteinExistence type="predicted"/>
<feature type="compositionally biased region" description="Acidic residues" evidence="1">
    <location>
        <begin position="1550"/>
        <end position="1595"/>
    </location>
</feature>
<reference evidence="2" key="1">
    <citation type="journal article" date="2021" name="Proc. Natl. Acad. Sci. U.S.A.">
        <title>Three genomes in the algal genus Volvox reveal the fate of a haploid sex-determining region after a transition to homothallism.</title>
        <authorList>
            <person name="Yamamoto K."/>
            <person name="Hamaji T."/>
            <person name="Kawai-Toyooka H."/>
            <person name="Matsuzaki R."/>
            <person name="Takahashi F."/>
            <person name="Nishimura Y."/>
            <person name="Kawachi M."/>
            <person name="Noguchi H."/>
            <person name="Minakuchi Y."/>
            <person name="Umen J.G."/>
            <person name="Toyoda A."/>
            <person name="Nozaki H."/>
        </authorList>
    </citation>
    <scope>NUCLEOTIDE SEQUENCE</scope>
    <source>
        <strain evidence="2">NIES-3780</strain>
    </source>
</reference>
<feature type="compositionally biased region" description="Low complexity" evidence="1">
    <location>
        <begin position="527"/>
        <end position="538"/>
    </location>
</feature>
<protein>
    <submittedName>
        <fullName evidence="2">Uncharacterized protein</fullName>
    </submittedName>
</protein>
<feature type="compositionally biased region" description="Low complexity" evidence="1">
    <location>
        <begin position="699"/>
        <end position="711"/>
    </location>
</feature>